<dbReference type="Proteomes" id="UP000321793">
    <property type="component" value="Unassembled WGS sequence"/>
</dbReference>
<reference evidence="2 3" key="1">
    <citation type="submission" date="2019-07" db="EMBL/GenBank/DDBJ databases">
        <title>Whole genome shotgun sequence of Knoellia locipacati NBRC 109775.</title>
        <authorList>
            <person name="Hosoyama A."/>
            <person name="Uohara A."/>
            <person name="Ohji S."/>
            <person name="Ichikawa N."/>
        </authorList>
    </citation>
    <scope>NUCLEOTIDE SEQUENCE [LARGE SCALE GENOMIC DNA]</scope>
    <source>
        <strain evidence="2 3">NBRC 109775</strain>
    </source>
</reference>
<organism evidence="2 3">
    <name type="scientific">Knoellia locipacati</name>
    <dbReference type="NCBI Taxonomy" id="882824"/>
    <lineage>
        <taxon>Bacteria</taxon>
        <taxon>Bacillati</taxon>
        <taxon>Actinomycetota</taxon>
        <taxon>Actinomycetes</taxon>
        <taxon>Micrococcales</taxon>
        <taxon>Intrasporangiaceae</taxon>
        <taxon>Knoellia</taxon>
    </lineage>
</organism>
<feature type="transmembrane region" description="Helical" evidence="1">
    <location>
        <begin position="194"/>
        <end position="212"/>
    </location>
</feature>
<evidence type="ECO:0000313" key="3">
    <source>
        <dbReference type="Proteomes" id="UP000321793"/>
    </source>
</evidence>
<sequence length="501" mass="51891">MHPVSHTASDADGGGPLSRLALGPTGERARLGLLLVSFALLLVVGLALPHAAAPDLGPRGWAPGTLLPVTLSPALVTAAMWTAYVLGAVGVLLAVLGRGTELPRSFVAALAVGAALTAPFGSGDHVSYAAYGRILALGDNPWLVSPVTWRGGSDPVVSAVEAPWTEEPSVYGPFATIVQGLTSLGGGDNLRQTVWLWQLVVIASWLAVRWCLRRVLPGREGRIDALWTANPLVFSVGVLGAHVDLLATALAVGAVWAAHRYAGLGGAALAGTLAALAISSKFTYAVVLLALVVAFPARRLARSAVLLAAAAVVAGGLHLWAGPHVYDQLGRSARAVSLATPWRWVFETLGGDLDARRTVSGLAALLAVGFALCLWRVVRPAHAGLGATALTGVAVLTGAYALAAPYSLPWYDVVVWATLPAVVAGVADLVLLLRLWVMSMAYTPGRVLGMTPGVEDVTMTARTSVAPVALLVAWVWLVTSAVRGGSRRRPAGPPRDSAPRR</sequence>
<feature type="transmembrane region" description="Helical" evidence="1">
    <location>
        <begin position="73"/>
        <end position="95"/>
    </location>
</feature>
<proteinExistence type="predicted"/>
<feature type="transmembrane region" description="Helical" evidence="1">
    <location>
        <begin position="359"/>
        <end position="378"/>
    </location>
</feature>
<keyword evidence="1" id="KW-0812">Transmembrane</keyword>
<feature type="transmembrane region" description="Helical" evidence="1">
    <location>
        <begin position="31"/>
        <end position="53"/>
    </location>
</feature>
<dbReference type="AlphaFoldDB" id="A0A512SZP5"/>
<name>A0A512SZP5_9MICO</name>
<dbReference type="Pfam" id="PF26314">
    <property type="entry name" value="MptA_B_family"/>
    <property type="match status" value="1"/>
</dbReference>
<evidence type="ECO:0000256" key="1">
    <source>
        <dbReference type="SAM" id="Phobius"/>
    </source>
</evidence>
<dbReference type="EMBL" id="BKBA01000004">
    <property type="protein sequence ID" value="GEQ13432.1"/>
    <property type="molecule type" value="Genomic_DNA"/>
</dbReference>
<feature type="transmembrane region" description="Helical" evidence="1">
    <location>
        <begin position="232"/>
        <end position="258"/>
    </location>
</feature>
<feature type="transmembrane region" description="Helical" evidence="1">
    <location>
        <begin position="102"/>
        <end position="121"/>
    </location>
</feature>
<evidence type="ECO:0008006" key="4">
    <source>
        <dbReference type="Google" id="ProtNLM"/>
    </source>
</evidence>
<feature type="transmembrane region" description="Helical" evidence="1">
    <location>
        <begin position="414"/>
        <end position="437"/>
    </location>
</feature>
<comment type="caution">
    <text evidence="2">The sequence shown here is derived from an EMBL/GenBank/DDBJ whole genome shotgun (WGS) entry which is preliminary data.</text>
</comment>
<keyword evidence="3" id="KW-1185">Reference proteome</keyword>
<protein>
    <recommendedName>
        <fullName evidence="4">DUF2029 domain-containing protein</fullName>
    </recommendedName>
</protein>
<feature type="transmembrane region" description="Helical" evidence="1">
    <location>
        <begin position="304"/>
        <end position="321"/>
    </location>
</feature>
<evidence type="ECO:0000313" key="2">
    <source>
        <dbReference type="EMBL" id="GEQ13432.1"/>
    </source>
</evidence>
<keyword evidence="1" id="KW-0472">Membrane</keyword>
<feature type="transmembrane region" description="Helical" evidence="1">
    <location>
        <begin position="385"/>
        <end position="408"/>
    </location>
</feature>
<keyword evidence="1" id="KW-1133">Transmembrane helix</keyword>
<feature type="transmembrane region" description="Helical" evidence="1">
    <location>
        <begin position="264"/>
        <end position="292"/>
    </location>
</feature>
<accession>A0A512SZP5</accession>
<gene>
    <name evidence="2" type="ORF">KLO01_14790</name>
</gene>